<keyword evidence="1" id="KW-0378">Hydrolase</keyword>
<protein>
    <submittedName>
        <fullName evidence="5">S9 family peptidase</fullName>
    </submittedName>
</protein>
<evidence type="ECO:0000256" key="2">
    <source>
        <dbReference type="ARBA" id="ARBA00022825"/>
    </source>
</evidence>
<dbReference type="InterPro" id="IPR029058">
    <property type="entry name" value="AB_hydrolase_fold"/>
</dbReference>
<dbReference type="SUPFAM" id="SSF82171">
    <property type="entry name" value="DPP6 N-terminal domain-like"/>
    <property type="match status" value="1"/>
</dbReference>
<dbReference type="RefSeq" id="WP_269444777.1">
    <property type="nucleotide sequence ID" value="NZ_CP097463.1"/>
</dbReference>
<evidence type="ECO:0000313" key="6">
    <source>
        <dbReference type="Proteomes" id="UP001164693"/>
    </source>
</evidence>
<dbReference type="InterPro" id="IPR011659">
    <property type="entry name" value="WD40"/>
</dbReference>
<dbReference type="Proteomes" id="UP001164693">
    <property type="component" value="Chromosome"/>
</dbReference>
<keyword evidence="2" id="KW-0645">Protease</keyword>
<dbReference type="EMBL" id="CP097463">
    <property type="protein sequence ID" value="WAX58227.1"/>
    <property type="molecule type" value="Genomic_DNA"/>
</dbReference>
<dbReference type="Gene3D" id="2.120.10.30">
    <property type="entry name" value="TolB, C-terminal domain"/>
    <property type="match status" value="2"/>
</dbReference>
<feature type="domain" description="Peptidase S9 prolyl oligopeptidase catalytic" evidence="4">
    <location>
        <begin position="431"/>
        <end position="636"/>
    </location>
</feature>
<evidence type="ECO:0000313" key="5">
    <source>
        <dbReference type="EMBL" id="WAX58227.1"/>
    </source>
</evidence>
<organism evidence="5 6">
    <name type="scientific">Jatrophihabitans cynanchi</name>
    <dbReference type="NCBI Taxonomy" id="2944128"/>
    <lineage>
        <taxon>Bacteria</taxon>
        <taxon>Bacillati</taxon>
        <taxon>Actinomycetota</taxon>
        <taxon>Actinomycetes</taxon>
        <taxon>Jatrophihabitantales</taxon>
        <taxon>Jatrophihabitantaceae</taxon>
        <taxon>Jatrophihabitans</taxon>
    </lineage>
</organism>
<evidence type="ECO:0000256" key="1">
    <source>
        <dbReference type="ARBA" id="ARBA00022801"/>
    </source>
</evidence>
<dbReference type="InterPro" id="IPR001375">
    <property type="entry name" value="Peptidase_S9_cat"/>
</dbReference>
<sequence>MKPTDIAQLITLSPPALSPDGRTAAFATSRADVAANEYRGQIWIAPVDAGAPPRPLTNGPRDSAPRFSPDGTRLAFLRTEPGGKPQLHVLPLDGGEPRRITDLPGGAGAAAWSPDSRSIAFCARVPESGRYGTDEKVSPEQEAPRRITGLQYRRDNVGFLADRREHVFVLGLDGSGEPVQLTEGDHDDSDVTWSPDGQWLAFTSARHQEREHDEIRDVFVIRADGSGTRQLTDGTLALSAPAFTPDGARILAIGCDHGPGRDRWVARNDGLFAIGTDGPARPNRLTEAETIQVVSERLVLDGDRVLVLAANRGAVDLLAVPLDGTGPQVLSAGPRQLTGVASAQGRTVVTYTDAGTPGELAALRSGGEPAPLTAFAAELGAAVSTVALSEVNTAAPDGYPVHGFLALPDGPGPHPVLLMVHGGPYAQYGWTLFDEAQVYAGAGYAVVYGNPRGSSGYGQAHGAAILGDVGERSAVDLYALLDAALERPELDASRVGVLGGSHGGFMTSWLIGHGDRFGAAVSERAVNAIDSFTGSSDIGWNFARDLYGPDVEAQRRQSPLTYADAITTPLLIIHSEQDWRCPLEQAQRLYVALRSRDATVELLLFPGEGHELSRSGLPQHRVARFEAILDWFDRYLRP</sequence>
<gene>
    <name evidence="5" type="ORF">M6B22_05540</name>
</gene>
<dbReference type="PANTHER" id="PTHR42776:SF27">
    <property type="entry name" value="DIPEPTIDYL PEPTIDASE FAMILY MEMBER 6"/>
    <property type="match status" value="1"/>
</dbReference>
<dbReference type="InterPro" id="IPR011042">
    <property type="entry name" value="6-blade_b-propeller_TolB-like"/>
</dbReference>
<evidence type="ECO:0000256" key="3">
    <source>
        <dbReference type="SAM" id="MobiDB-lite"/>
    </source>
</evidence>
<feature type="region of interest" description="Disordered" evidence="3">
    <location>
        <begin position="49"/>
        <end position="68"/>
    </location>
</feature>
<evidence type="ECO:0000259" key="4">
    <source>
        <dbReference type="Pfam" id="PF00326"/>
    </source>
</evidence>
<dbReference type="Pfam" id="PF00326">
    <property type="entry name" value="Peptidase_S9"/>
    <property type="match status" value="1"/>
</dbReference>
<dbReference type="Gene3D" id="3.40.50.1820">
    <property type="entry name" value="alpha/beta hydrolase"/>
    <property type="match status" value="1"/>
</dbReference>
<dbReference type="Pfam" id="PF07676">
    <property type="entry name" value="PD40"/>
    <property type="match status" value="4"/>
</dbReference>
<keyword evidence="6" id="KW-1185">Reference proteome</keyword>
<keyword evidence="2" id="KW-0720">Serine protease</keyword>
<dbReference type="PANTHER" id="PTHR42776">
    <property type="entry name" value="SERINE PEPTIDASE S9 FAMILY MEMBER"/>
    <property type="match status" value="1"/>
</dbReference>
<accession>A0ABY7K089</accession>
<proteinExistence type="predicted"/>
<name>A0ABY7K089_9ACTN</name>
<dbReference type="SUPFAM" id="SSF53474">
    <property type="entry name" value="alpha/beta-Hydrolases"/>
    <property type="match status" value="1"/>
</dbReference>
<reference evidence="5" key="1">
    <citation type="submission" date="2022-05" db="EMBL/GenBank/DDBJ databases">
        <title>Jatrophihabitans sp. SB3-54 whole genome sequence.</title>
        <authorList>
            <person name="Suh M.K."/>
            <person name="Eom M.K."/>
            <person name="Kim J.S."/>
            <person name="Kim H.S."/>
            <person name="Do H.E."/>
            <person name="Shin Y.K."/>
            <person name="Lee J.-S."/>
        </authorList>
    </citation>
    <scope>NUCLEOTIDE SEQUENCE</scope>
    <source>
        <strain evidence="5">SB3-54</strain>
    </source>
</reference>